<evidence type="ECO:0000313" key="2">
    <source>
        <dbReference type="Proteomes" id="UP000299102"/>
    </source>
</evidence>
<dbReference type="AlphaFoldDB" id="A0A4C1T1E4"/>
<dbReference type="Proteomes" id="UP000299102">
    <property type="component" value="Unassembled WGS sequence"/>
</dbReference>
<name>A0A4C1T1E4_EUMVA</name>
<accession>A0A4C1T1E4</accession>
<dbReference type="OrthoDB" id="329835at2759"/>
<organism evidence="1 2">
    <name type="scientific">Eumeta variegata</name>
    <name type="common">Bagworm moth</name>
    <name type="synonym">Eumeta japonica</name>
    <dbReference type="NCBI Taxonomy" id="151549"/>
    <lineage>
        <taxon>Eukaryota</taxon>
        <taxon>Metazoa</taxon>
        <taxon>Ecdysozoa</taxon>
        <taxon>Arthropoda</taxon>
        <taxon>Hexapoda</taxon>
        <taxon>Insecta</taxon>
        <taxon>Pterygota</taxon>
        <taxon>Neoptera</taxon>
        <taxon>Endopterygota</taxon>
        <taxon>Lepidoptera</taxon>
        <taxon>Glossata</taxon>
        <taxon>Ditrysia</taxon>
        <taxon>Tineoidea</taxon>
        <taxon>Psychidae</taxon>
        <taxon>Oiketicinae</taxon>
        <taxon>Eumeta</taxon>
    </lineage>
</organism>
<proteinExistence type="predicted"/>
<keyword evidence="2" id="KW-1185">Reference proteome</keyword>
<gene>
    <name evidence="1" type="ORF">EVAR_100854_1</name>
</gene>
<comment type="caution">
    <text evidence="1">The sequence shown here is derived from an EMBL/GenBank/DDBJ whole genome shotgun (WGS) entry which is preliminary data.</text>
</comment>
<evidence type="ECO:0000313" key="1">
    <source>
        <dbReference type="EMBL" id="GBP07307.1"/>
    </source>
</evidence>
<dbReference type="Gene3D" id="3.30.70.3290">
    <property type="match status" value="1"/>
</dbReference>
<reference evidence="1 2" key="1">
    <citation type="journal article" date="2019" name="Commun. Biol.">
        <title>The bagworm genome reveals a unique fibroin gene that provides high tensile strength.</title>
        <authorList>
            <person name="Kono N."/>
            <person name="Nakamura H."/>
            <person name="Ohtoshi R."/>
            <person name="Tomita M."/>
            <person name="Numata K."/>
            <person name="Arakawa K."/>
        </authorList>
    </citation>
    <scope>NUCLEOTIDE SEQUENCE [LARGE SCALE GENOMIC DNA]</scope>
</reference>
<sequence length="186" mass="21045">MDVSQQLPLFRFVHCVRVPVTHFSCPLPLIQNPSIRYPTPSHEADNALVFYRFQVFHGCDNHSDALLARLPLTISPGDTVLYHTLVSISGRLETSVQHVIEELRSLPLDPESIALLHSVHEKPTVGHMRVLILASTRRGIPPKVLAEAYQYYPDLHGLCASYTAEWARSGLPWALNYYAYLFCSCY</sequence>
<protein>
    <submittedName>
        <fullName evidence="1">Uncharacterized protein</fullName>
    </submittedName>
</protein>
<dbReference type="EMBL" id="BGZK01004162">
    <property type="protein sequence ID" value="GBP07307.1"/>
    <property type="molecule type" value="Genomic_DNA"/>
</dbReference>